<dbReference type="EMBL" id="JBHUDK010000007">
    <property type="protein sequence ID" value="MFD1599162.1"/>
    <property type="molecule type" value="Genomic_DNA"/>
</dbReference>
<dbReference type="InterPro" id="IPR000994">
    <property type="entry name" value="Pept_M24"/>
</dbReference>
<feature type="region of interest" description="Disordered" evidence="1">
    <location>
        <begin position="321"/>
        <end position="353"/>
    </location>
</feature>
<gene>
    <name evidence="3" type="ORF">ACFSBX_09365</name>
</gene>
<comment type="caution">
    <text evidence="3">The sequence shown here is derived from an EMBL/GenBank/DDBJ whole genome shotgun (WGS) entry which is preliminary data.</text>
</comment>
<dbReference type="PANTHER" id="PTHR46112">
    <property type="entry name" value="AMINOPEPTIDASE"/>
    <property type="match status" value="1"/>
</dbReference>
<evidence type="ECO:0000313" key="3">
    <source>
        <dbReference type="EMBL" id="MFD1599162.1"/>
    </source>
</evidence>
<name>A0ABD6CN73_9EURY</name>
<evidence type="ECO:0000259" key="2">
    <source>
        <dbReference type="Pfam" id="PF00557"/>
    </source>
</evidence>
<feature type="region of interest" description="Disordered" evidence="1">
    <location>
        <begin position="113"/>
        <end position="132"/>
    </location>
</feature>
<reference evidence="3 4" key="1">
    <citation type="journal article" date="2019" name="Int. J. Syst. Evol. Microbiol.">
        <title>The Global Catalogue of Microorganisms (GCM) 10K type strain sequencing project: providing services to taxonomists for standard genome sequencing and annotation.</title>
        <authorList>
            <consortium name="The Broad Institute Genomics Platform"/>
            <consortium name="The Broad Institute Genome Sequencing Center for Infectious Disease"/>
            <person name="Wu L."/>
            <person name="Ma J."/>
        </authorList>
    </citation>
    <scope>NUCLEOTIDE SEQUENCE [LARGE SCALE GENOMIC DNA]</scope>
    <source>
        <strain evidence="3 4">CGMCC 1.12121</strain>
    </source>
</reference>
<dbReference type="Gene3D" id="3.90.230.10">
    <property type="entry name" value="Creatinase/methionine aminopeptidase superfamily"/>
    <property type="match status" value="1"/>
</dbReference>
<evidence type="ECO:0000313" key="4">
    <source>
        <dbReference type="Proteomes" id="UP001597085"/>
    </source>
</evidence>
<feature type="region of interest" description="Disordered" evidence="1">
    <location>
        <begin position="1"/>
        <end position="25"/>
    </location>
</feature>
<feature type="compositionally biased region" description="Polar residues" evidence="1">
    <location>
        <begin position="117"/>
        <end position="130"/>
    </location>
</feature>
<dbReference type="Proteomes" id="UP001597085">
    <property type="component" value="Unassembled WGS sequence"/>
</dbReference>
<evidence type="ECO:0000256" key="1">
    <source>
        <dbReference type="SAM" id="MobiDB-lite"/>
    </source>
</evidence>
<protein>
    <submittedName>
        <fullName evidence="3">M24 family metallopeptidase</fullName>
    </submittedName>
</protein>
<dbReference type="RefSeq" id="WP_256421984.1">
    <property type="nucleotide sequence ID" value="NZ_JANHDI010000010.1"/>
</dbReference>
<accession>A0ABD6CN73</accession>
<sequence>MTDDRSPSGATAGSPAPPPTTGRSFLDDAVAARGAVGFVAVGDRFDADLRYLTRFEGSEDDHAYVRTPDADVLCAPPGHVARATRQFDGRVASDRPGDHPGERAVAALDASIAGESEGTSESGTADSQTVLVPPSIPHDAAVYLERAGYELRSTTAVADARATKADGELEAIRAVQRAAVGGVRRAERVLAAAERDQSGGLRLDDGALTAERLRRVVNAELARCGVGDAGNTVVVAGSTGDGGTETEPIATDEPVRIDVAPRGPHGYHGFRSRTVVVDSDGGWERRAYVAVEAALEAALDEVESGADADDVRREADAELAAFGFDPTGGERGSAEGDSDPSETGHGVGLSRRERPFLRASETLEVGSVLAVAPGLTDSEHGSVRLGDLVVVTEAGYELLGDGTRSFTPRA</sequence>
<feature type="domain" description="Peptidase M24" evidence="2">
    <location>
        <begin position="172"/>
        <end position="393"/>
    </location>
</feature>
<organism evidence="3 4">
    <name type="scientific">Halobellus rarus</name>
    <dbReference type="NCBI Taxonomy" id="1126237"/>
    <lineage>
        <taxon>Archaea</taxon>
        <taxon>Methanobacteriati</taxon>
        <taxon>Methanobacteriota</taxon>
        <taxon>Stenosarchaea group</taxon>
        <taxon>Halobacteria</taxon>
        <taxon>Halobacteriales</taxon>
        <taxon>Haloferacaceae</taxon>
        <taxon>Halobellus</taxon>
    </lineage>
</organism>
<dbReference type="CDD" id="cd01066">
    <property type="entry name" value="APP_MetAP"/>
    <property type="match status" value="1"/>
</dbReference>
<dbReference type="InterPro" id="IPR050659">
    <property type="entry name" value="Peptidase_M24B"/>
</dbReference>
<dbReference type="InterPro" id="IPR036005">
    <property type="entry name" value="Creatinase/aminopeptidase-like"/>
</dbReference>
<dbReference type="AlphaFoldDB" id="A0ABD6CN73"/>
<dbReference type="PANTHER" id="PTHR46112:SF2">
    <property type="entry name" value="XAA-PRO AMINOPEPTIDASE P-RELATED"/>
    <property type="match status" value="1"/>
</dbReference>
<dbReference type="SUPFAM" id="SSF55920">
    <property type="entry name" value="Creatinase/aminopeptidase"/>
    <property type="match status" value="1"/>
</dbReference>
<keyword evidence="4" id="KW-1185">Reference proteome</keyword>
<dbReference type="Pfam" id="PF00557">
    <property type="entry name" value="Peptidase_M24"/>
    <property type="match status" value="1"/>
</dbReference>
<proteinExistence type="predicted"/>